<comment type="caution">
    <text evidence="1">The sequence shown here is derived from an EMBL/GenBank/DDBJ whole genome shotgun (WGS) entry which is preliminary data.</text>
</comment>
<dbReference type="EMBL" id="JAPTNG010000009">
    <property type="protein sequence ID" value="MCZ0831846.1"/>
    <property type="molecule type" value="Genomic_DNA"/>
</dbReference>
<keyword evidence="2" id="KW-1185">Reference proteome</keyword>
<sequence length="77" mass="8943">MEEMIYKAVMSQGPFALLFVWLLFSTKKDGKEREAKLMKHNEKMVIQLERNTTTLQQIERSLAELGSDVQELKEKVG</sequence>
<evidence type="ECO:0000313" key="2">
    <source>
        <dbReference type="Proteomes" id="UP001067708"/>
    </source>
</evidence>
<dbReference type="Proteomes" id="UP001067708">
    <property type="component" value="Unassembled WGS sequence"/>
</dbReference>
<gene>
    <name evidence="1" type="ORF">O0535_13960</name>
</gene>
<accession>A0ABT4HZF2</accession>
<name>A0ABT4HZF2_9BACL</name>
<protein>
    <submittedName>
        <fullName evidence="1">BhlA/UviB family holin-like peptide</fullName>
    </submittedName>
</protein>
<proteinExistence type="predicted"/>
<organism evidence="1 2">
    <name type="scientific">Brevibacillus halotolerans</name>
    <dbReference type="NCBI Taxonomy" id="1507437"/>
    <lineage>
        <taxon>Bacteria</taxon>
        <taxon>Bacillati</taxon>
        <taxon>Bacillota</taxon>
        <taxon>Bacilli</taxon>
        <taxon>Bacillales</taxon>
        <taxon>Paenibacillaceae</taxon>
        <taxon>Brevibacillus</taxon>
    </lineage>
</organism>
<dbReference type="RefSeq" id="WP_119733863.1">
    <property type="nucleotide sequence ID" value="NZ_JAPTNG010000009.1"/>
</dbReference>
<evidence type="ECO:0000313" key="1">
    <source>
        <dbReference type="EMBL" id="MCZ0831846.1"/>
    </source>
</evidence>
<reference evidence="1" key="1">
    <citation type="submission" date="2022-09" db="EMBL/GenBank/DDBJ databases">
        <title>Genome analysis and characterization of larvicidal activity of Brevibacillus strains.</title>
        <authorList>
            <person name="Patrusheva E.V."/>
            <person name="Izotova A.O."/>
            <person name="Toshchakov S.V."/>
            <person name="Sineoky S.P."/>
        </authorList>
    </citation>
    <scope>NUCLEOTIDE SEQUENCE</scope>
    <source>
        <strain evidence="1">VKPM_B-13244</strain>
    </source>
</reference>
<dbReference type="Pfam" id="PF10960">
    <property type="entry name" value="Holin_BhlA"/>
    <property type="match status" value="1"/>
</dbReference>
<dbReference type="InterPro" id="IPR024405">
    <property type="entry name" value="Phage_BhlA/UviB"/>
</dbReference>